<dbReference type="EC" id="2.1.1.77" evidence="7"/>
<dbReference type="RefSeq" id="WP_221301124.1">
    <property type="nucleotide sequence ID" value="NZ_JACHHX010000003.1"/>
</dbReference>
<evidence type="ECO:0000256" key="3">
    <source>
        <dbReference type="ARBA" id="ARBA00022490"/>
    </source>
</evidence>
<evidence type="ECO:0000256" key="7">
    <source>
        <dbReference type="HAMAP-Rule" id="MF_00090"/>
    </source>
</evidence>
<keyword evidence="6 7" id="KW-0949">S-adenosyl-L-methionine</keyword>
<organism evidence="8 9">
    <name type="scientific">Rehaibacterium terrae</name>
    <dbReference type="NCBI Taxonomy" id="1341696"/>
    <lineage>
        <taxon>Bacteria</taxon>
        <taxon>Pseudomonadati</taxon>
        <taxon>Pseudomonadota</taxon>
        <taxon>Gammaproteobacteria</taxon>
        <taxon>Lysobacterales</taxon>
        <taxon>Lysobacteraceae</taxon>
        <taxon>Rehaibacterium</taxon>
    </lineage>
</organism>
<dbReference type="EMBL" id="JACHHX010000003">
    <property type="protein sequence ID" value="MBB5014734.1"/>
    <property type="molecule type" value="Genomic_DNA"/>
</dbReference>
<dbReference type="FunFam" id="3.40.50.150:FF:000010">
    <property type="entry name" value="Protein-L-isoaspartate O-methyltransferase"/>
    <property type="match status" value="1"/>
</dbReference>
<comment type="catalytic activity">
    <reaction evidence="7">
        <text>[protein]-L-isoaspartate + S-adenosyl-L-methionine = [protein]-L-isoaspartate alpha-methyl ester + S-adenosyl-L-homocysteine</text>
        <dbReference type="Rhea" id="RHEA:12705"/>
        <dbReference type="Rhea" id="RHEA-COMP:12143"/>
        <dbReference type="Rhea" id="RHEA-COMP:12144"/>
        <dbReference type="ChEBI" id="CHEBI:57856"/>
        <dbReference type="ChEBI" id="CHEBI:59789"/>
        <dbReference type="ChEBI" id="CHEBI:90596"/>
        <dbReference type="ChEBI" id="CHEBI:90598"/>
        <dbReference type="EC" id="2.1.1.77"/>
    </reaction>
</comment>
<evidence type="ECO:0000256" key="5">
    <source>
        <dbReference type="ARBA" id="ARBA00022679"/>
    </source>
</evidence>
<evidence type="ECO:0000313" key="9">
    <source>
        <dbReference type="Proteomes" id="UP000519004"/>
    </source>
</evidence>
<dbReference type="NCBIfam" id="NF001453">
    <property type="entry name" value="PRK00312.1"/>
    <property type="match status" value="1"/>
</dbReference>
<evidence type="ECO:0000313" key="8">
    <source>
        <dbReference type="EMBL" id="MBB5014734.1"/>
    </source>
</evidence>
<dbReference type="SUPFAM" id="SSF53335">
    <property type="entry name" value="S-adenosyl-L-methionine-dependent methyltransferases"/>
    <property type="match status" value="1"/>
</dbReference>
<dbReference type="CDD" id="cd02440">
    <property type="entry name" value="AdoMet_MTases"/>
    <property type="match status" value="1"/>
</dbReference>
<dbReference type="GO" id="GO:0032259">
    <property type="term" value="P:methylation"/>
    <property type="evidence" value="ECO:0007669"/>
    <property type="project" value="UniProtKB-KW"/>
</dbReference>
<comment type="similarity">
    <text evidence="2 7">Belongs to the methyltransferase superfamily. L-isoaspartyl/D-aspartyl protein methyltransferase family.</text>
</comment>
<dbReference type="GO" id="GO:0030091">
    <property type="term" value="P:protein repair"/>
    <property type="evidence" value="ECO:0007669"/>
    <property type="project" value="UniProtKB-UniRule"/>
</dbReference>
<proteinExistence type="inferred from homology"/>
<evidence type="ECO:0000256" key="6">
    <source>
        <dbReference type="ARBA" id="ARBA00022691"/>
    </source>
</evidence>
<evidence type="ECO:0000256" key="1">
    <source>
        <dbReference type="ARBA" id="ARBA00004496"/>
    </source>
</evidence>
<keyword evidence="5 7" id="KW-0808">Transferase</keyword>
<dbReference type="PROSITE" id="PS01279">
    <property type="entry name" value="PCMT"/>
    <property type="match status" value="1"/>
</dbReference>
<dbReference type="GO" id="GO:0005737">
    <property type="term" value="C:cytoplasm"/>
    <property type="evidence" value="ECO:0007669"/>
    <property type="project" value="UniProtKB-SubCell"/>
</dbReference>
<keyword evidence="4 7" id="KW-0489">Methyltransferase</keyword>
<dbReference type="Gene3D" id="3.40.50.150">
    <property type="entry name" value="Vaccinia Virus protein VP39"/>
    <property type="match status" value="1"/>
</dbReference>
<dbReference type="InterPro" id="IPR000682">
    <property type="entry name" value="PCMT"/>
</dbReference>
<name>A0A7W7V958_9GAMM</name>
<keyword evidence="9" id="KW-1185">Reference proteome</keyword>
<comment type="function">
    <text evidence="7">Catalyzes the methyl esterification of L-isoaspartyl residues in peptides and proteins that result from spontaneous decomposition of normal L-aspartyl and L-asparaginyl residues. It plays a role in the repair and/or degradation of damaged proteins.</text>
</comment>
<sequence>MATRRARMVHEVRRNAEEVRRGTGLPALDPRVLEALARVPRHRLVPEAQRAHAYANRPLPIGHGQTISQPYIVALMTDLARPRPGDRVLEIGTGSGYQAAVLAELVERVYSIEIVPPLARRAAADLQALGYTNIELREGDGYYGWPEHAPFDAIVVTAAAASIPPPLIEQLKPGGRMVIPVGGQFHTQMLMLVEKQDDGRVRSRQILPVRFVPLTGAGERR</sequence>
<dbReference type="GO" id="GO:0004719">
    <property type="term" value="F:protein-L-isoaspartate (D-aspartate) O-methyltransferase activity"/>
    <property type="evidence" value="ECO:0007669"/>
    <property type="project" value="UniProtKB-UniRule"/>
</dbReference>
<evidence type="ECO:0000256" key="4">
    <source>
        <dbReference type="ARBA" id="ARBA00022603"/>
    </source>
</evidence>
<dbReference type="HAMAP" id="MF_00090">
    <property type="entry name" value="PIMT"/>
    <property type="match status" value="1"/>
</dbReference>
<keyword evidence="3 7" id="KW-0963">Cytoplasm</keyword>
<comment type="subcellular location">
    <subcellularLocation>
        <location evidence="1 7">Cytoplasm</location>
    </subcellularLocation>
</comment>
<feature type="active site" evidence="7">
    <location>
        <position position="68"/>
    </location>
</feature>
<accession>A0A7W7V958</accession>
<dbReference type="NCBIfam" id="TIGR00080">
    <property type="entry name" value="pimt"/>
    <property type="match status" value="1"/>
</dbReference>
<comment type="caution">
    <text evidence="8">The sequence shown here is derived from an EMBL/GenBank/DDBJ whole genome shotgun (WGS) entry which is preliminary data.</text>
</comment>
<dbReference type="PANTHER" id="PTHR11579:SF0">
    <property type="entry name" value="PROTEIN-L-ISOASPARTATE(D-ASPARTATE) O-METHYLTRANSFERASE"/>
    <property type="match status" value="1"/>
</dbReference>
<evidence type="ECO:0000256" key="2">
    <source>
        <dbReference type="ARBA" id="ARBA00005369"/>
    </source>
</evidence>
<gene>
    <name evidence="7" type="primary">pcm</name>
    <name evidence="8" type="ORF">HNQ58_000610</name>
</gene>
<reference evidence="8 9" key="1">
    <citation type="submission" date="2020-08" db="EMBL/GenBank/DDBJ databases">
        <title>Genomic Encyclopedia of Type Strains, Phase IV (KMG-IV): sequencing the most valuable type-strain genomes for metagenomic binning, comparative biology and taxonomic classification.</title>
        <authorList>
            <person name="Goeker M."/>
        </authorList>
    </citation>
    <scope>NUCLEOTIDE SEQUENCE [LARGE SCALE GENOMIC DNA]</scope>
    <source>
        <strain evidence="8 9">DSM 25897</strain>
    </source>
</reference>
<dbReference type="PANTHER" id="PTHR11579">
    <property type="entry name" value="PROTEIN-L-ISOASPARTATE O-METHYLTRANSFERASE"/>
    <property type="match status" value="1"/>
</dbReference>
<dbReference type="InterPro" id="IPR029063">
    <property type="entry name" value="SAM-dependent_MTases_sf"/>
</dbReference>
<dbReference type="AlphaFoldDB" id="A0A7W7V958"/>
<dbReference type="Pfam" id="PF01135">
    <property type="entry name" value="PCMT"/>
    <property type="match status" value="1"/>
</dbReference>
<protein>
    <recommendedName>
        <fullName evidence="7">Protein-L-isoaspartate O-methyltransferase</fullName>
        <ecNumber evidence="7">2.1.1.77</ecNumber>
    </recommendedName>
    <alternativeName>
        <fullName evidence="7">L-isoaspartyl protein carboxyl methyltransferase</fullName>
    </alternativeName>
    <alternativeName>
        <fullName evidence="7">Protein L-isoaspartyl methyltransferase</fullName>
    </alternativeName>
    <alternativeName>
        <fullName evidence="7">Protein-beta-aspartate methyltransferase</fullName>
        <shortName evidence="7">PIMT</shortName>
    </alternativeName>
</protein>
<dbReference type="Proteomes" id="UP000519004">
    <property type="component" value="Unassembled WGS sequence"/>
</dbReference>